<sequence>MLQLRGITKRFGPTQALRGVDLDLVPGQALALIGENGAGKSTLVKTLTGVHAPDAGEILLDGRPVRFARTQDAQALGIAAVHQETVVFDALSAAENIFIARPPTKRVVGISIVDWPRMEREAQQWLDVVGAQFPARTPTGELGIAQRHQIEIARALSMRARVVILDEPTAALSQAEIHEVYALVRRLKSQGVAVMFITHKFDELFAVCDRYVVLRDGASVGSGDMATAQESDLVRLMVGRAVDDIYPPRRRTPGDVALRVTGLSHPTEFADLSFEVRRGEVLGFYGLVGAGRSEAMLALIGLKPEATAKVEIEGRPVDLHDPAQAIAAGLAYVPEDRRQQGALLDLPVGANLTLPALAGPRHARHGKLSRGPWLSAVRESGFAQGLIDRLRIKTASQDVPVASLSGGNQQKVVIAKWLGLQPRVVILDEPTKGIDIAAKQAVYELIEEMVQQGLAVILVSSELPEAMHLADRVIVMRRGRQVAEFAHGAPAEAIVAAASGVEVATP</sequence>
<keyword evidence="1" id="KW-0813">Transport</keyword>
<dbReference type="PANTHER" id="PTHR43790:SF3">
    <property type="entry name" value="D-ALLOSE IMPORT ATP-BINDING PROTEIN ALSA-RELATED"/>
    <property type="match status" value="1"/>
</dbReference>
<keyword evidence="7" id="KW-1278">Translocase</keyword>
<dbReference type="RefSeq" id="WP_310330148.1">
    <property type="nucleotide sequence ID" value="NZ_JAVDXV010000006.1"/>
</dbReference>
<reference evidence="10 11" key="1">
    <citation type="submission" date="2023-07" db="EMBL/GenBank/DDBJ databases">
        <title>Sorghum-associated microbial communities from plants grown in Nebraska, USA.</title>
        <authorList>
            <person name="Schachtman D."/>
        </authorList>
    </citation>
    <scope>NUCLEOTIDE SEQUENCE [LARGE SCALE GENOMIC DNA]</scope>
    <source>
        <strain evidence="10 11">BE316</strain>
    </source>
</reference>
<evidence type="ECO:0000256" key="1">
    <source>
        <dbReference type="ARBA" id="ARBA00022448"/>
    </source>
</evidence>
<dbReference type="Gene3D" id="3.40.50.300">
    <property type="entry name" value="P-loop containing nucleotide triphosphate hydrolases"/>
    <property type="match status" value="2"/>
</dbReference>
<evidence type="ECO:0000256" key="3">
    <source>
        <dbReference type="ARBA" id="ARBA00022597"/>
    </source>
</evidence>
<name>A0ABU2A9V9_9BURK</name>
<dbReference type="InterPro" id="IPR003439">
    <property type="entry name" value="ABC_transporter-like_ATP-bd"/>
</dbReference>
<evidence type="ECO:0000313" key="11">
    <source>
        <dbReference type="Proteomes" id="UP001180825"/>
    </source>
</evidence>
<protein>
    <submittedName>
        <fullName evidence="10">Rhamnose transport system ATP-binding protein</fullName>
    </submittedName>
</protein>
<dbReference type="SMART" id="SM00382">
    <property type="entry name" value="AAA"/>
    <property type="match status" value="2"/>
</dbReference>
<evidence type="ECO:0000256" key="4">
    <source>
        <dbReference type="ARBA" id="ARBA00022737"/>
    </source>
</evidence>
<evidence type="ECO:0000256" key="8">
    <source>
        <dbReference type="ARBA" id="ARBA00023136"/>
    </source>
</evidence>
<dbReference type="CDD" id="cd03215">
    <property type="entry name" value="ABC_Carb_Monos_II"/>
    <property type="match status" value="1"/>
</dbReference>
<evidence type="ECO:0000256" key="6">
    <source>
        <dbReference type="ARBA" id="ARBA00022840"/>
    </source>
</evidence>
<dbReference type="InterPro" id="IPR050107">
    <property type="entry name" value="ABC_carbohydrate_import_ATPase"/>
</dbReference>
<keyword evidence="8" id="KW-0472">Membrane</keyword>
<dbReference type="InterPro" id="IPR027417">
    <property type="entry name" value="P-loop_NTPase"/>
</dbReference>
<dbReference type="InterPro" id="IPR003593">
    <property type="entry name" value="AAA+_ATPase"/>
</dbReference>
<dbReference type="PROSITE" id="PS00211">
    <property type="entry name" value="ABC_TRANSPORTER_1"/>
    <property type="match status" value="1"/>
</dbReference>
<evidence type="ECO:0000259" key="9">
    <source>
        <dbReference type="PROSITE" id="PS50893"/>
    </source>
</evidence>
<keyword evidence="6 10" id="KW-0067">ATP-binding</keyword>
<dbReference type="InterPro" id="IPR017871">
    <property type="entry name" value="ABC_transporter-like_CS"/>
</dbReference>
<evidence type="ECO:0000256" key="5">
    <source>
        <dbReference type="ARBA" id="ARBA00022741"/>
    </source>
</evidence>
<dbReference type="PANTHER" id="PTHR43790">
    <property type="entry name" value="CARBOHYDRATE TRANSPORT ATP-BINDING PROTEIN MG119-RELATED"/>
    <property type="match status" value="1"/>
</dbReference>
<evidence type="ECO:0000256" key="2">
    <source>
        <dbReference type="ARBA" id="ARBA00022475"/>
    </source>
</evidence>
<feature type="domain" description="ABC transporter" evidence="9">
    <location>
        <begin position="251"/>
        <end position="503"/>
    </location>
</feature>
<accession>A0ABU2A9V9</accession>
<feature type="domain" description="ABC transporter" evidence="9">
    <location>
        <begin position="2"/>
        <end position="241"/>
    </location>
</feature>
<dbReference type="Pfam" id="PF00005">
    <property type="entry name" value="ABC_tran"/>
    <property type="match status" value="2"/>
</dbReference>
<keyword evidence="11" id="KW-1185">Reference proteome</keyword>
<keyword evidence="3" id="KW-0762">Sugar transport</keyword>
<dbReference type="PROSITE" id="PS50893">
    <property type="entry name" value="ABC_TRANSPORTER_2"/>
    <property type="match status" value="2"/>
</dbReference>
<organism evidence="10 11">
    <name type="scientific">Roseateles asaccharophilus</name>
    <dbReference type="NCBI Taxonomy" id="582607"/>
    <lineage>
        <taxon>Bacteria</taxon>
        <taxon>Pseudomonadati</taxon>
        <taxon>Pseudomonadota</taxon>
        <taxon>Betaproteobacteria</taxon>
        <taxon>Burkholderiales</taxon>
        <taxon>Sphaerotilaceae</taxon>
        <taxon>Roseateles</taxon>
    </lineage>
</organism>
<comment type="caution">
    <text evidence="10">The sequence shown here is derived from an EMBL/GenBank/DDBJ whole genome shotgun (WGS) entry which is preliminary data.</text>
</comment>
<keyword evidence="5" id="KW-0547">Nucleotide-binding</keyword>
<dbReference type="SUPFAM" id="SSF52540">
    <property type="entry name" value="P-loop containing nucleoside triphosphate hydrolases"/>
    <property type="match status" value="2"/>
</dbReference>
<gene>
    <name evidence="10" type="ORF">J2X21_003142</name>
</gene>
<dbReference type="Proteomes" id="UP001180825">
    <property type="component" value="Unassembled WGS sequence"/>
</dbReference>
<evidence type="ECO:0000256" key="7">
    <source>
        <dbReference type="ARBA" id="ARBA00022967"/>
    </source>
</evidence>
<dbReference type="GO" id="GO:0005524">
    <property type="term" value="F:ATP binding"/>
    <property type="evidence" value="ECO:0007669"/>
    <property type="project" value="UniProtKB-KW"/>
</dbReference>
<dbReference type="EMBL" id="JAVDXV010000006">
    <property type="protein sequence ID" value="MDR7333990.1"/>
    <property type="molecule type" value="Genomic_DNA"/>
</dbReference>
<keyword evidence="2" id="KW-1003">Cell membrane</keyword>
<keyword evidence="4" id="KW-0677">Repeat</keyword>
<evidence type="ECO:0000313" key="10">
    <source>
        <dbReference type="EMBL" id="MDR7333990.1"/>
    </source>
</evidence>
<proteinExistence type="predicted"/>
<dbReference type="CDD" id="cd03216">
    <property type="entry name" value="ABC_Carb_Monos_I"/>
    <property type="match status" value="1"/>
</dbReference>